<dbReference type="InterPro" id="IPR023393">
    <property type="entry name" value="START-like_dom_sf"/>
</dbReference>
<dbReference type="Gene3D" id="3.30.530.20">
    <property type="match status" value="1"/>
</dbReference>
<dbReference type="AlphaFoldDB" id="A0A3B0SQU1"/>
<name>A0A3B0SQU1_9ZZZZ</name>
<reference evidence="1" key="1">
    <citation type="submission" date="2018-06" db="EMBL/GenBank/DDBJ databases">
        <authorList>
            <person name="Zhirakovskaya E."/>
        </authorList>
    </citation>
    <scope>NUCLEOTIDE SEQUENCE</scope>
</reference>
<sequence length="150" mass="15653">MPSTSVSAAAVTSASLSQVWDRFNDVGTWAGIGLAEEVFDPEFVDGRLAGFAWTTRAAGITYRGTAGFTIWENPSRLSFDLVNTEITGTIAISTTDDTAGTALEVTVEARSVGLLASMFFPVIAQALQNGLAGQVENFALRLAADAGSAD</sequence>
<dbReference type="InterPro" id="IPR019587">
    <property type="entry name" value="Polyketide_cyclase/dehydratase"/>
</dbReference>
<dbReference type="EMBL" id="UOEK01000355">
    <property type="protein sequence ID" value="VAW06513.1"/>
    <property type="molecule type" value="Genomic_DNA"/>
</dbReference>
<gene>
    <name evidence="1" type="ORF">MNBD_ACTINO02-1784</name>
</gene>
<evidence type="ECO:0000313" key="1">
    <source>
        <dbReference type="EMBL" id="VAW06513.1"/>
    </source>
</evidence>
<proteinExistence type="predicted"/>
<protein>
    <submittedName>
        <fullName evidence="1">Uncharacterized protein</fullName>
    </submittedName>
</protein>
<accession>A0A3B0SQU1</accession>
<organism evidence="1">
    <name type="scientific">hydrothermal vent metagenome</name>
    <dbReference type="NCBI Taxonomy" id="652676"/>
    <lineage>
        <taxon>unclassified sequences</taxon>
        <taxon>metagenomes</taxon>
        <taxon>ecological metagenomes</taxon>
    </lineage>
</organism>
<dbReference type="Pfam" id="PF10604">
    <property type="entry name" value="Polyketide_cyc2"/>
    <property type="match status" value="1"/>
</dbReference>
<dbReference type="SUPFAM" id="SSF55961">
    <property type="entry name" value="Bet v1-like"/>
    <property type="match status" value="1"/>
</dbReference>